<dbReference type="GO" id="GO:0006742">
    <property type="term" value="P:NADP+ catabolic process"/>
    <property type="evidence" value="ECO:0007669"/>
    <property type="project" value="TreeGrafter"/>
</dbReference>
<dbReference type="RefSeq" id="WP_101578887.1">
    <property type="nucleotide sequence ID" value="NZ_PGVA01000054.1"/>
</dbReference>
<dbReference type="CDD" id="cd04693">
    <property type="entry name" value="NUDIX_Hydrolase"/>
    <property type="match status" value="1"/>
</dbReference>
<comment type="cofactor">
    <cofactor evidence="1">
        <name>Mg(2+)</name>
        <dbReference type="ChEBI" id="CHEBI:18420"/>
    </cofactor>
</comment>
<evidence type="ECO:0000313" key="6">
    <source>
        <dbReference type="EMBL" id="PLR80342.1"/>
    </source>
</evidence>
<evidence type="ECO:0000313" key="7">
    <source>
        <dbReference type="EMBL" id="PLR95439.1"/>
    </source>
</evidence>
<evidence type="ECO:0000256" key="1">
    <source>
        <dbReference type="ARBA" id="ARBA00001946"/>
    </source>
</evidence>
<dbReference type="InterPro" id="IPR020084">
    <property type="entry name" value="NUDIX_hydrolase_CS"/>
</dbReference>
<dbReference type="AlphaFoldDB" id="A0A2N5GHS3"/>
<dbReference type="GO" id="GO:0046872">
    <property type="term" value="F:metal ion binding"/>
    <property type="evidence" value="ECO:0007669"/>
    <property type="project" value="UniProtKB-KW"/>
</dbReference>
<evidence type="ECO:0000256" key="4">
    <source>
        <dbReference type="ARBA" id="ARBA00022842"/>
    </source>
</evidence>
<dbReference type="PANTHER" id="PTHR42904">
    <property type="entry name" value="NUDIX HYDROLASE, NUDC SUBFAMILY"/>
    <property type="match status" value="1"/>
</dbReference>
<sequence>MELWDIYDINRNKTRRKHKRGVPLSAGDYHLVVHVWLVNKKGEILLTKRQQNKPHPNLWECPGGSVLAGENSLEGAIREVKEEIGIDLSKCNGKLIKSERRDVFNDFYDAWLFNQSVEITDITLQQEEVSDVKWVTKSELEHIYKSNNLVPTLSYFKILYH</sequence>
<evidence type="ECO:0000313" key="9">
    <source>
        <dbReference type="Proteomes" id="UP000235114"/>
    </source>
</evidence>
<dbReference type="InterPro" id="IPR015797">
    <property type="entry name" value="NUDIX_hydrolase-like_dom_sf"/>
</dbReference>
<dbReference type="InterPro" id="IPR050241">
    <property type="entry name" value="NAD-cap_RNA_hydrolase_NudC"/>
</dbReference>
<keyword evidence="9" id="KW-1185">Reference proteome</keyword>
<keyword evidence="3" id="KW-0378">Hydrolase</keyword>
<dbReference type="EMBL" id="PGVD01000038">
    <property type="protein sequence ID" value="PLR95439.1"/>
    <property type="molecule type" value="Genomic_DNA"/>
</dbReference>
<comment type="caution">
    <text evidence="6">The sequence shown here is derived from an EMBL/GenBank/DDBJ whole genome shotgun (WGS) entry which is preliminary data.</text>
</comment>
<dbReference type="SUPFAM" id="SSF55811">
    <property type="entry name" value="Nudix"/>
    <property type="match status" value="1"/>
</dbReference>
<evidence type="ECO:0000256" key="3">
    <source>
        <dbReference type="ARBA" id="ARBA00022801"/>
    </source>
</evidence>
<dbReference type="Gene3D" id="3.90.79.10">
    <property type="entry name" value="Nucleoside Triphosphate Pyrophosphohydrolase"/>
    <property type="match status" value="1"/>
</dbReference>
<name>A0A2N5GHS3_9BACI</name>
<protein>
    <submittedName>
        <fullName evidence="6">DNA mismatch repair protein MutT</fullName>
    </submittedName>
</protein>
<organism evidence="6 8">
    <name type="scientific">Bacillus canaveralius</name>
    <dbReference type="NCBI Taxonomy" id="1403243"/>
    <lineage>
        <taxon>Bacteria</taxon>
        <taxon>Bacillati</taxon>
        <taxon>Bacillota</taxon>
        <taxon>Bacilli</taxon>
        <taxon>Bacillales</taxon>
        <taxon>Bacillaceae</taxon>
        <taxon>Bacillus</taxon>
    </lineage>
</organism>
<evidence type="ECO:0000313" key="8">
    <source>
        <dbReference type="Proteomes" id="UP000234951"/>
    </source>
</evidence>
<reference evidence="6 8" key="1">
    <citation type="submission" date="2017-11" db="EMBL/GenBank/DDBJ databases">
        <title>Comparitive Functional Genomics of Dry Heat Resistant strains isolated from the Viking Spacecraft.</title>
        <authorList>
            <person name="Seuylemezian A."/>
            <person name="Cooper K."/>
            <person name="Vaishampayan P."/>
        </authorList>
    </citation>
    <scope>NUCLEOTIDE SEQUENCE [LARGE SCALE GENOMIC DNA]</scope>
    <source>
        <strain evidence="6 8">M4.6</strain>
    </source>
</reference>
<dbReference type="PROSITE" id="PS51462">
    <property type="entry name" value="NUDIX"/>
    <property type="match status" value="1"/>
</dbReference>
<dbReference type="Proteomes" id="UP000235114">
    <property type="component" value="Unassembled WGS sequence"/>
</dbReference>
<dbReference type="InterPro" id="IPR000086">
    <property type="entry name" value="NUDIX_hydrolase_dom"/>
</dbReference>
<dbReference type="Pfam" id="PF00293">
    <property type="entry name" value="NUDIX"/>
    <property type="match status" value="1"/>
</dbReference>
<keyword evidence="4" id="KW-0460">Magnesium</keyword>
<dbReference type="OrthoDB" id="9786032at2"/>
<reference evidence="7 9" key="2">
    <citation type="submission" date="2017-12" db="EMBL/GenBank/DDBJ databases">
        <title>Comparative Functional Genomics of Dry Heat Resistant strains isolated from the Viking Spacecraft.</title>
        <authorList>
            <person name="Seuylemezian A."/>
            <person name="Cooper K."/>
            <person name="Vaishampayan P."/>
        </authorList>
    </citation>
    <scope>NUCLEOTIDE SEQUENCE [LARGE SCALE GENOMIC DNA]</scope>
    <source>
        <strain evidence="7 9">ATCC 29669</strain>
    </source>
</reference>
<dbReference type="Proteomes" id="UP000234951">
    <property type="component" value="Unassembled WGS sequence"/>
</dbReference>
<dbReference type="PANTHER" id="PTHR42904:SF1">
    <property type="entry name" value="NUCLEOSIDE DIPHOSPHATE-LINKED MOIETY X MOTIF 17"/>
    <property type="match status" value="1"/>
</dbReference>
<evidence type="ECO:0000256" key="2">
    <source>
        <dbReference type="ARBA" id="ARBA00022723"/>
    </source>
</evidence>
<accession>A0A2N5GHS3</accession>
<dbReference type="GO" id="GO:0019677">
    <property type="term" value="P:NAD+ catabolic process"/>
    <property type="evidence" value="ECO:0007669"/>
    <property type="project" value="TreeGrafter"/>
</dbReference>
<keyword evidence="2" id="KW-0479">Metal-binding</keyword>
<dbReference type="GO" id="GO:0035529">
    <property type="term" value="F:NADH pyrophosphatase activity"/>
    <property type="evidence" value="ECO:0007669"/>
    <property type="project" value="TreeGrafter"/>
</dbReference>
<dbReference type="PROSITE" id="PS00893">
    <property type="entry name" value="NUDIX_BOX"/>
    <property type="match status" value="1"/>
</dbReference>
<evidence type="ECO:0000259" key="5">
    <source>
        <dbReference type="PROSITE" id="PS51462"/>
    </source>
</evidence>
<dbReference type="GO" id="GO:0005829">
    <property type="term" value="C:cytosol"/>
    <property type="evidence" value="ECO:0007669"/>
    <property type="project" value="TreeGrafter"/>
</dbReference>
<proteinExistence type="predicted"/>
<gene>
    <name evidence="6" type="ORF">CU635_18690</name>
    <name evidence="7" type="ORF">CVD25_14545</name>
</gene>
<feature type="domain" description="Nudix hydrolase" evidence="5">
    <location>
        <begin position="28"/>
        <end position="157"/>
    </location>
</feature>
<dbReference type="EMBL" id="PGVA01000054">
    <property type="protein sequence ID" value="PLR80342.1"/>
    <property type="molecule type" value="Genomic_DNA"/>
</dbReference>